<dbReference type="InterPro" id="IPR011711">
    <property type="entry name" value="GntR_C"/>
</dbReference>
<dbReference type="CDD" id="cd07377">
    <property type="entry name" value="WHTH_GntR"/>
    <property type="match status" value="1"/>
</dbReference>
<dbReference type="SUPFAM" id="SSF48008">
    <property type="entry name" value="GntR ligand-binding domain-like"/>
    <property type="match status" value="1"/>
</dbReference>
<organism evidence="5 6">
    <name type="scientific">Amorphus orientalis</name>
    <dbReference type="NCBI Taxonomy" id="649198"/>
    <lineage>
        <taxon>Bacteria</taxon>
        <taxon>Pseudomonadati</taxon>
        <taxon>Pseudomonadota</taxon>
        <taxon>Alphaproteobacteria</taxon>
        <taxon>Hyphomicrobiales</taxon>
        <taxon>Amorphaceae</taxon>
        <taxon>Amorphus</taxon>
    </lineage>
</organism>
<dbReference type="Pfam" id="PF00392">
    <property type="entry name" value="GntR"/>
    <property type="match status" value="1"/>
</dbReference>
<evidence type="ECO:0000313" key="5">
    <source>
        <dbReference type="EMBL" id="MDQ0314577.1"/>
    </source>
</evidence>
<dbReference type="SMART" id="SM00895">
    <property type="entry name" value="FCD"/>
    <property type="match status" value="1"/>
</dbReference>
<dbReference type="PANTHER" id="PTHR43537:SF49">
    <property type="entry name" value="TRANSCRIPTIONAL REGULATORY PROTEIN"/>
    <property type="match status" value="1"/>
</dbReference>
<dbReference type="GO" id="GO:0003677">
    <property type="term" value="F:DNA binding"/>
    <property type="evidence" value="ECO:0007669"/>
    <property type="project" value="UniProtKB-KW"/>
</dbReference>
<dbReference type="PANTHER" id="PTHR43537">
    <property type="entry name" value="TRANSCRIPTIONAL REGULATOR, GNTR FAMILY"/>
    <property type="match status" value="1"/>
</dbReference>
<dbReference type="RefSeq" id="WP_306884359.1">
    <property type="nucleotide sequence ID" value="NZ_JAUSUL010000001.1"/>
</dbReference>
<keyword evidence="1" id="KW-0805">Transcription regulation</keyword>
<dbReference type="InterPro" id="IPR036390">
    <property type="entry name" value="WH_DNA-bd_sf"/>
</dbReference>
<dbReference type="Gene3D" id="1.20.120.530">
    <property type="entry name" value="GntR ligand-binding domain-like"/>
    <property type="match status" value="1"/>
</dbReference>
<comment type="caution">
    <text evidence="5">The sequence shown here is derived from an EMBL/GenBank/DDBJ whole genome shotgun (WGS) entry which is preliminary data.</text>
</comment>
<gene>
    <name evidence="5" type="ORF">J2S73_001014</name>
</gene>
<reference evidence="5" key="1">
    <citation type="submission" date="2023-07" db="EMBL/GenBank/DDBJ databases">
        <title>Genomic Encyclopedia of Type Strains, Phase IV (KMG-IV): sequencing the most valuable type-strain genomes for metagenomic binning, comparative biology and taxonomic classification.</title>
        <authorList>
            <person name="Goeker M."/>
        </authorList>
    </citation>
    <scope>NUCLEOTIDE SEQUENCE</scope>
    <source>
        <strain evidence="5">DSM 21202</strain>
    </source>
</reference>
<dbReference type="Pfam" id="PF07729">
    <property type="entry name" value="FCD"/>
    <property type="match status" value="1"/>
</dbReference>
<name>A0AAE4ARV1_9HYPH</name>
<dbReference type="InterPro" id="IPR008920">
    <property type="entry name" value="TF_FadR/GntR_C"/>
</dbReference>
<evidence type="ECO:0000256" key="1">
    <source>
        <dbReference type="ARBA" id="ARBA00023015"/>
    </source>
</evidence>
<protein>
    <submittedName>
        <fullName evidence="5">GntR family transcriptional regulator of vanillate catabolism</fullName>
    </submittedName>
</protein>
<proteinExistence type="predicted"/>
<accession>A0AAE4ARV1</accession>
<dbReference type="Gene3D" id="1.10.10.10">
    <property type="entry name" value="Winged helix-like DNA-binding domain superfamily/Winged helix DNA-binding domain"/>
    <property type="match status" value="1"/>
</dbReference>
<evidence type="ECO:0000256" key="3">
    <source>
        <dbReference type="ARBA" id="ARBA00023163"/>
    </source>
</evidence>
<dbReference type="InterPro" id="IPR000524">
    <property type="entry name" value="Tscrpt_reg_HTH_GntR"/>
</dbReference>
<evidence type="ECO:0000259" key="4">
    <source>
        <dbReference type="PROSITE" id="PS50949"/>
    </source>
</evidence>
<keyword evidence="6" id="KW-1185">Reference proteome</keyword>
<dbReference type="EMBL" id="JAUSUL010000001">
    <property type="protein sequence ID" value="MDQ0314577.1"/>
    <property type="molecule type" value="Genomic_DNA"/>
</dbReference>
<keyword evidence="3" id="KW-0804">Transcription</keyword>
<dbReference type="GO" id="GO:0003700">
    <property type="term" value="F:DNA-binding transcription factor activity"/>
    <property type="evidence" value="ECO:0007669"/>
    <property type="project" value="InterPro"/>
</dbReference>
<dbReference type="SUPFAM" id="SSF46785">
    <property type="entry name" value="Winged helix' DNA-binding domain"/>
    <property type="match status" value="1"/>
</dbReference>
<sequence>MGEKGGTAAESATAMLREMILAGELRPGARVHQDHLSEDLGLSRTPLRTAMATLARDGLLDYEANRGYRVKQFSVDSIRSVFEIRSVLESQACRAAARRGIGRGVLDTMDALVRRGDELLSVGRLDPDRLPPYRKMNVDFHNCILEAAQNPWLRDFVDRTHNVPMVSDRVILWDDYDVIYRSHDDHHRIARALRRGDGERAALVMYEHVAYAGELLVTRLEADPDAAFKLLSAGAEPPLAMSAD</sequence>
<dbReference type="InterPro" id="IPR036388">
    <property type="entry name" value="WH-like_DNA-bd_sf"/>
</dbReference>
<dbReference type="Proteomes" id="UP001229244">
    <property type="component" value="Unassembled WGS sequence"/>
</dbReference>
<evidence type="ECO:0000313" key="6">
    <source>
        <dbReference type="Proteomes" id="UP001229244"/>
    </source>
</evidence>
<dbReference type="AlphaFoldDB" id="A0AAE4ARV1"/>
<dbReference type="PROSITE" id="PS50949">
    <property type="entry name" value="HTH_GNTR"/>
    <property type="match status" value="1"/>
</dbReference>
<feature type="domain" description="HTH gntR-type" evidence="4">
    <location>
        <begin position="6"/>
        <end position="73"/>
    </location>
</feature>
<evidence type="ECO:0000256" key="2">
    <source>
        <dbReference type="ARBA" id="ARBA00023125"/>
    </source>
</evidence>
<keyword evidence="2" id="KW-0238">DNA-binding</keyword>
<dbReference type="SMART" id="SM00345">
    <property type="entry name" value="HTH_GNTR"/>
    <property type="match status" value="1"/>
</dbReference>